<dbReference type="PANTHER" id="PTHR43883">
    <property type="entry name" value="SLR0207 PROTEIN"/>
    <property type="match status" value="1"/>
</dbReference>
<organism evidence="2 3">
    <name type="scientific">Roseibium algae</name>
    <dbReference type="NCBI Taxonomy" id="3123038"/>
    <lineage>
        <taxon>Bacteria</taxon>
        <taxon>Pseudomonadati</taxon>
        <taxon>Pseudomonadota</taxon>
        <taxon>Alphaproteobacteria</taxon>
        <taxon>Hyphomicrobiales</taxon>
        <taxon>Stappiaceae</taxon>
        <taxon>Roseibium</taxon>
    </lineage>
</organism>
<evidence type="ECO:0000313" key="3">
    <source>
        <dbReference type="Proteomes" id="UP001385499"/>
    </source>
</evidence>
<dbReference type="Gene3D" id="3.90.1200.10">
    <property type="match status" value="1"/>
</dbReference>
<gene>
    <name evidence="2" type="ORF">V6575_05925</name>
</gene>
<evidence type="ECO:0000313" key="2">
    <source>
        <dbReference type="EMBL" id="MEJ8473619.1"/>
    </source>
</evidence>
<dbReference type="InterPro" id="IPR011009">
    <property type="entry name" value="Kinase-like_dom_sf"/>
</dbReference>
<feature type="domain" description="Aminoglycoside phosphotransferase" evidence="1">
    <location>
        <begin position="128"/>
        <end position="278"/>
    </location>
</feature>
<dbReference type="Proteomes" id="UP001385499">
    <property type="component" value="Unassembled WGS sequence"/>
</dbReference>
<keyword evidence="3" id="KW-1185">Reference proteome</keyword>
<proteinExistence type="predicted"/>
<dbReference type="RefSeq" id="WP_340273236.1">
    <property type="nucleotide sequence ID" value="NZ_JBAKIA010000002.1"/>
</dbReference>
<dbReference type="InterPro" id="IPR027417">
    <property type="entry name" value="P-loop_NTPase"/>
</dbReference>
<accession>A0ABU8THJ5</accession>
<dbReference type="Pfam" id="PF13671">
    <property type="entry name" value="AAA_33"/>
    <property type="match status" value="1"/>
</dbReference>
<name>A0ABU8THJ5_9HYPH</name>
<dbReference type="InterPro" id="IPR052732">
    <property type="entry name" value="Cell-binding_unc_protein"/>
</dbReference>
<evidence type="ECO:0000259" key="1">
    <source>
        <dbReference type="Pfam" id="PF01636"/>
    </source>
</evidence>
<dbReference type="EMBL" id="JBAKIA010000002">
    <property type="protein sequence ID" value="MEJ8473619.1"/>
    <property type="molecule type" value="Genomic_DNA"/>
</dbReference>
<comment type="caution">
    <text evidence="2">The sequence shown here is derived from an EMBL/GenBank/DDBJ whole genome shotgun (WGS) entry which is preliminary data.</text>
</comment>
<dbReference type="PANTHER" id="PTHR43883:SF1">
    <property type="entry name" value="GLUCONOKINASE"/>
    <property type="match status" value="1"/>
</dbReference>
<dbReference type="InterPro" id="IPR002575">
    <property type="entry name" value="Aminoglycoside_PTrfase"/>
</dbReference>
<dbReference type="Gene3D" id="3.40.50.300">
    <property type="entry name" value="P-loop containing nucleotide triphosphate hydrolases"/>
    <property type="match status" value="1"/>
</dbReference>
<dbReference type="SUPFAM" id="SSF56112">
    <property type="entry name" value="Protein kinase-like (PK-like)"/>
    <property type="match status" value="1"/>
</dbReference>
<protein>
    <submittedName>
        <fullName evidence="2">AAA family ATPase</fullName>
    </submittedName>
</protein>
<reference evidence="2 3" key="1">
    <citation type="submission" date="2024-02" db="EMBL/GenBank/DDBJ databases">
        <title>Roseibium algae sp. nov., isolated from marine alga (Grateloupia sp.), showing potential in myo-inositol conversion.</title>
        <authorList>
            <person name="Wang Y."/>
        </authorList>
    </citation>
    <scope>NUCLEOTIDE SEQUENCE [LARGE SCALE GENOMIC DNA]</scope>
    <source>
        <strain evidence="2 3">H3510</strain>
    </source>
</reference>
<sequence>MSETKTQDAIFAFLTDLSSGLSHGAQVKRIDTHANVVFLVGEKAYKVKRAVKFPFLDYSTLEKRAEACHREITHNIQNAPQLYLAAVPITRNANGVLAFNGDGDIVEWAVEMNRFNQAFQLDRIARTAPLTRALCDDLAAMLVSAHEAAPVKPDATAQFYAELCSYVDQNDQAFSEYPALFPPTAAKHLTQQSRRWLDRIKPLIFERGALGHIRNCHGDAHLGNIVLLNNKPVLFDAIEFSDAMATTDTLYDLAFLLMDLWEQDQHPAANLVFNRYFDKAPTPIAAAKSTETEAADPEGLAALPFYLMMRAAIRAKIAASAAQTQQDEAAKSLLRKQAATYFNQAIAFLDVKAPILIAIGGLSGTGKTTLAYGLAPHLGRPPGARVLRSDVERKKRLGLAETDKAPEEAYSNTASTAVYAALDQCIQTTLASGHSAIFDAVFSKEAERQHLETIASNSEADFCGLWLEAPADVSKARVAARTEDASDATPNIVDRQQGYDIGHMNWAVIDAGQAPEDTASTARLALKESLTSEP</sequence>
<dbReference type="Pfam" id="PF01636">
    <property type="entry name" value="APH"/>
    <property type="match status" value="1"/>
</dbReference>
<dbReference type="SUPFAM" id="SSF52540">
    <property type="entry name" value="P-loop containing nucleoside triphosphate hydrolases"/>
    <property type="match status" value="1"/>
</dbReference>